<evidence type="ECO:0000259" key="2">
    <source>
        <dbReference type="Pfam" id="PF04264"/>
    </source>
</evidence>
<proteinExistence type="predicted"/>
<keyword evidence="1" id="KW-0732">Signal</keyword>
<keyword evidence="4" id="KW-1185">Reference proteome</keyword>
<comment type="caution">
    <text evidence="3">The sequence shown here is derived from an EMBL/GenBank/DDBJ whole genome shotgun (WGS) entry which is preliminary data.</text>
</comment>
<gene>
    <name evidence="3" type="ORF">DYBT9275_05248</name>
</gene>
<evidence type="ECO:0000256" key="1">
    <source>
        <dbReference type="SAM" id="SignalP"/>
    </source>
</evidence>
<dbReference type="AlphaFoldDB" id="A0A916JI28"/>
<organism evidence="3 4">
    <name type="scientific">Dyadobacter helix</name>
    <dbReference type="NCBI Taxonomy" id="2822344"/>
    <lineage>
        <taxon>Bacteria</taxon>
        <taxon>Pseudomonadati</taxon>
        <taxon>Bacteroidota</taxon>
        <taxon>Cytophagia</taxon>
        <taxon>Cytophagales</taxon>
        <taxon>Spirosomataceae</taxon>
        <taxon>Dyadobacter</taxon>
    </lineage>
</organism>
<evidence type="ECO:0000313" key="4">
    <source>
        <dbReference type="Proteomes" id="UP000680038"/>
    </source>
</evidence>
<sequence>MKSISVLISLLLVCSCGKSFGQASSVLFATSSGETRFSSDTPLENILAVNKKTQVILNTVKNEIAVRMNIREFVFPNKLMQEHFNENYMDSDKFPVATFSGTLDSAPDFSKDGQYDISATGNFTLRGVTKKRTLKGLMKVTGGTISIASEFEVALEDHKIEVPQVVFVKIAQVIKVKANYTLVPYKK</sequence>
<dbReference type="PANTHER" id="PTHR34406">
    <property type="entry name" value="PROTEIN YCEI"/>
    <property type="match status" value="1"/>
</dbReference>
<dbReference type="Pfam" id="PF04264">
    <property type="entry name" value="YceI"/>
    <property type="match status" value="1"/>
</dbReference>
<dbReference type="SUPFAM" id="SSF101874">
    <property type="entry name" value="YceI-like"/>
    <property type="match status" value="1"/>
</dbReference>
<feature type="chain" id="PRO_5036929569" description="Lipid/polyisoprenoid-binding YceI-like domain-containing protein" evidence="1">
    <location>
        <begin position="22"/>
        <end position="187"/>
    </location>
</feature>
<dbReference type="EMBL" id="CAJRAF010000002">
    <property type="protein sequence ID" value="CAG5012790.1"/>
    <property type="molecule type" value="Genomic_DNA"/>
</dbReference>
<feature type="signal peptide" evidence="1">
    <location>
        <begin position="1"/>
        <end position="21"/>
    </location>
</feature>
<dbReference type="InterPro" id="IPR007372">
    <property type="entry name" value="Lipid/polyisoprenoid-bd_YceI"/>
</dbReference>
<dbReference type="InterPro" id="IPR036761">
    <property type="entry name" value="TTHA0802/YceI-like_sf"/>
</dbReference>
<dbReference type="PANTHER" id="PTHR34406:SF1">
    <property type="entry name" value="PROTEIN YCEI"/>
    <property type="match status" value="1"/>
</dbReference>
<dbReference type="PROSITE" id="PS51257">
    <property type="entry name" value="PROKAR_LIPOPROTEIN"/>
    <property type="match status" value="1"/>
</dbReference>
<dbReference type="Proteomes" id="UP000680038">
    <property type="component" value="Unassembled WGS sequence"/>
</dbReference>
<name>A0A916JI28_9BACT</name>
<dbReference type="Gene3D" id="2.40.128.110">
    <property type="entry name" value="Lipid/polyisoprenoid-binding, YceI-like"/>
    <property type="match status" value="1"/>
</dbReference>
<protein>
    <recommendedName>
        <fullName evidence="2">Lipid/polyisoprenoid-binding YceI-like domain-containing protein</fullName>
    </recommendedName>
</protein>
<evidence type="ECO:0000313" key="3">
    <source>
        <dbReference type="EMBL" id="CAG5012790.1"/>
    </source>
</evidence>
<reference evidence="3" key="1">
    <citation type="submission" date="2021-04" db="EMBL/GenBank/DDBJ databases">
        <authorList>
            <person name="Rodrigo-Torres L."/>
            <person name="Arahal R. D."/>
            <person name="Lucena T."/>
        </authorList>
    </citation>
    <scope>NUCLEOTIDE SEQUENCE</scope>
    <source>
        <strain evidence="3">CECT 9275</strain>
    </source>
</reference>
<accession>A0A916JI28</accession>
<feature type="domain" description="Lipid/polyisoprenoid-binding YceI-like" evidence="2">
    <location>
        <begin position="59"/>
        <end position="180"/>
    </location>
</feature>